<proteinExistence type="predicted"/>
<dbReference type="CDD" id="cd02028">
    <property type="entry name" value="UMPK_like"/>
    <property type="match status" value="1"/>
</dbReference>
<dbReference type="SMART" id="SM00382">
    <property type="entry name" value="AAA"/>
    <property type="match status" value="1"/>
</dbReference>
<dbReference type="EMBL" id="DVFU01000023">
    <property type="protein sequence ID" value="HIQ64323.1"/>
    <property type="molecule type" value="Genomic_DNA"/>
</dbReference>
<accession>A0A9D1CKB9</accession>
<dbReference type="GO" id="GO:0005524">
    <property type="term" value="F:ATP binding"/>
    <property type="evidence" value="ECO:0007669"/>
    <property type="project" value="InterPro"/>
</dbReference>
<dbReference type="SUPFAM" id="SSF55186">
    <property type="entry name" value="ThrRS/AlaRS common domain"/>
    <property type="match status" value="1"/>
</dbReference>
<evidence type="ECO:0000313" key="2">
    <source>
        <dbReference type="EMBL" id="HIQ64323.1"/>
    </source>
</evidence>
<reference evidence="2" key="1">
    <citation type="submission" date="2020-10" db="EMBL/GenBank/DDBJ databases">
        <authorList>
            <person name="Gilroy R."/>
        </authorList>
    </citation>
    <scope>NUCLEOTIDE SEQUENCE</scope>
    <source>
        <strain evidence="2">CHK165-10780</strain>
    </source>
</reference>
<keyword evidence="2" id="KW-0418">Kinase</keyword>
<sequence>MNDIKIWVDGEPDVVEKGSTLLELSKRYQEKFKQKILVAKIDGRYKELFHHIRYSCQIEFCDLNDTFANRIYVNGLILLANYACKSLFGNHFALKVLHSIDKGIYIETSRAITKEELMDVKVKMNQLISQALPIEKVNVSRMDAIEYFKNIHNDSKVKLLNYTTNTYITLYKLGNMYEYLYSMMPVSTDAFTDFDLTYVTETGFVLQFPTPYMEKIEPYQEHKQMFEVFEEYRSWKELMSLDNVADLNKKVSTGKIADIIRIDEVLQSNRLLQLAKQIHSRKDELKIVLLSGPSSSGKTTTCRKLAMYLESFGLHPKTISMDDYFRDNKDSIIRPDGKPDYECLEAIDLNLFDEQISKLLKGEEVLTPTFNFLLGMKEFKNHMKLESNDILMIEGIHGLNPKILTNIPANKKYKVYLSPLIELNIDNLTRISTTDNRLLRRLVRDNRTRGHGVDYTLASWQSVREGEEKYIFPCQDYADYTFNTALSYEIGVLKTYAEPLLYSVPVDSPYYDEAKRLIDMLQFFLPIPSEDIPDDSILREFIGRSCFHD</sequence>
<dbReference type="GO" id="GO:0016301">
    <property type="term" value="F:kinase activity"/>
    <property type="evidence" value="ECO:0007669"/>
    <property type="project" value="UniProtKB-KW"/>
</dbReference>
<organism evidence="2 3">
    <name type="scientific">Candidatus Faecenecus gallistercoris</name>
    <dbReference type="NCBI Taxonomy" id="2840793"/>
    <lineage>
        <taxon>Bacteria</taxon>
        <taxon>Bacillati</taxon>
        <taxon>Bacillota</taxon>
        <taxon>Bacillota incertae sedis</taxon>
        <taxon>Candidatus Faecenecus</taxon>
    </lineage>
</organism>
<dbReference type="PANTHER" id="PTHR10285">
    <property type="entry name" value="URIDINE KINASE"/>
    <property type="match status" value="1"/>
</dbReference>
<comment type="caution">
    <text evidence="2">The sequence shown here is derived from an EMBL/GenBank/DDBJ whole genome shotgun (WGS) entry which is preliminary data.</text>
</comment>
<dbReference type="Gene3D" id="3.40.50.300">
    <property type="entry name" value="P-loop containing nucleotide triphosphate hydrolases"/>
    <property type="match status" value="1"/>
</dbReference>
<name>A0A9D1CKB9_9FIRM</name>
<dbReference type="InterPro" id="IPR027417">
    <property type="entry name" value="P-loop_NTPase"/>
</dbReference>
<keyword evidence="2" id="KW-0808">Transferase</keyword>
<dbReference type="Proteomes" id="UP000886725">
    <property type="component" value="Unassembled WGS sequence"/>
</dbReference>
<dbReference type="SUPFAM" id="SSF52540">
    <property type="entry name" value="P-loop containing nucleoside triphosphate hydrolases"/>
    <property type="match status" value="1"/>
</dbReference>
<dbReference type="InterPro" id="IPR003593">
    <property type="entry name" value="AAA+_ATPase"/>
</dbReference>
<dbReference type="InterPro" id="IPR018163">
    <property type="entry name" value="Thr/Ala-tRNA-synth_IIc_edit"/>
</dbReference>
<reference evidence="2" key="2">
    <citation type="journal article" date="2021" name="PeerJ">
        <title>Extensive microbial diversity within the chicken gut microbiome revealed by metagenomics and culture.</title>
        <authorList>
            <person name="Gilroy R."/>
            <person name="Ravi A."/>
            <person name="Getino M."/>
            <person name="Pursley I."/>
            <person name="Horton D.L."/>
            <person name="Alikhan N.F."/>
            <person name="Baker D."/>
            <person name="Gharbi K."/>
            <person name="Hall N."/>
            <person name="Watson M."/>
            <person name="Adriaenssens E.M."/>
            <person name="Foster-Nyarko E."/>
            <person name="Jarju S."/>
            <person name="Secka A."/>
            <person name="Antonio M."/>
            <person name="Oren A."/>
            <person name="Chaudhuri R.R."/>
            <person name="La Ragione R."/>
            <person name="Hildebrand F."/>
            <person name="Pallen M.J."/>
        </authorList>
    </citation>
    <scope>NUCLEOTIDE SEQUENCE</scope>
    <source>
        <strain evidence="2">CHK165-10780</strain>
    </source>
</reference>
<evidence type="ECO:0000259" key="1">
    <source>
        <dbReference type="SMART" id="SM00382"/>
    </source>
</evidence>
<dbReference type="Gene3D" id="3.30.980.10">
    <property type="entry name" value="Threonyl-trna Synthetase, Chain A, domain 2"/>
    <property type="match status" value="1"/>
</dbReference>
<feature type="domain" description="AAA+ ATPase" evidence="1">
    <location>
        <begin position="284"/>
        <end position="454"/>
    </location>
</feature>
<gene>
    <name evidence="2" type="ORF">IAC85_01135</name>
</gene>
<dbReference type="Pfam" id="PF00485">
    <property type="entry name" value="PRK"/>
    <property type="match status" value="1"/>
</dbReference>
<dbReference type="AlphaFoldDB" id="A0A9D1CKB9"/>
<evidence type="ECO:0000313" key="3">
    <source>
        <dbReference type="Proteomes" id="UP000886725"/>
    </source>
</evidence>
<protein>
    <submittedName>
        <fullName evidence="2">Nucleoside kinase</fullName>
    </submittedName>
</protein>
<dbReference type="InterPro" id="IPR006083">
    <property type="entry name" value="PRK/URK"/>
</dbReference>